<dbReference type="AlphaFoldDB" id="X7FCT7"/>
<organism evidence="1 2">
    <name type="scientific">Roseivivax isoporae LMG 25204</name>
    <dbReference type="NCBI Taxonomy" id="1449351"/>
    <lineage>
        <taxon>Bacteria</taxon>
        <taxon>Pseudomonadati</taxon>
        <taxon>Pseudomonadota</taxon>
        <taxon>Alphaproteobacteria</taxon>
        <taxon>Rhodobacterales</taxon>
        <taxon>Roseobacteraceae</taxon>
        <taxon>Roseivivax</taxon>
    </lineage>
</organism>
<sequence length="203" mass="21865">MTAAILSRRPHAPPPALTLWGEVTLPLSRVHEICGRARRTLALRIAARAGAPVLWIAPDWCDAPLNPDGIAGIMPPRDMVFVTPRRAEDLLWAMEEALRAGAAPVVVADLPEPPPLTPVRRLHLAAEAGTGHGLCRPLGLLLTPGEGGAPGVETRFRMEPDHAPGADRWQIARLRARMAPPRAWTLEGEETLHPLPSSVALSQ</sequence>
<dbReference type="RefSeq" id="WP_051491825.1">
    <property type="nucleotide sequence ID" value="NZ_JAME01000006.1"/>
</dbReference>
<dbReference type="EMBL" id="JAME01000006">
    <property type="protein sequence ID" value="ETX29911.1"/>
    <property type="molecule type" value="Genomic_DNA"/>
</dbReference>
<dbReference type="InterPro" id="IPR027417">
    <property type="entry name" value="P-loop_NTPase"/>
</dbReference>
<comment type="caution">
    <text evidence="1">The sequence shown here is derived from an EMBL/GenBank/DDBJ whole genome shotgun (WGS) entry which is preliminary data.</text>
</comment>
<reference evidence="1 2" key="1">
    <citation type="submission" date="2014-01" db="EMBL/GenBank/DDBJ databases">
        <title>Roseivivax isoporae LMG 25204 Genome Sequencing.</title>
        <authorList>
            <person name="Lai Q."/>
            <person name="Li G."/>
            <person name="Shao Z."/>
        </authorList>
    </citation>
    <scope>NUCLEOTIDE SEQUENCE [LARGE SCALE GENOMIC DNA]</scope>
    <source>
        <strain evidence="1 2">LMG 25204</strain>
    </source>
</reference>
<dbReference type="SUPFAM" id="SSF52540">
    <property type="entry name" value="P-loop containing nucleoside triphosphate hydrolases"/>
    <property type="match status" value="1"/>
</dbReference>
<accession>X7FCT7</accession>
<keyword evidence="2" id="KW-1185">Reference proteome</keyword>
<dbReference type="Gene3D" id="3.40.50.300">
    <property type="entry name" value="P-loop containing nucleotide triphosphate hydrolases"/>
    <property type="match status" value="1"/>
</dbReference>
<dbReference type="OrthoDB" id="7630980at2"/>
<dbReference type="PATRIC" id="fig|1449351.3.peg.1103"/>
<evidence type="ECO:0000313" key="2">
    <source>
        <dbReference type="Proteomes" id="UP000023430"/>
    </source>
</evidence>
<evidence type="ECO:0000313" key="1">
    <source>
        <dbReference type="EMBL" id="ETX29911.1"/>
    </source>
</evidence>
<dbReference type="Proteomes" id="UP000023430">
    <property type="component" value="Unassembled WGS sequence"/>
</dbReference>
<proteinExistence type="predicted"/>
<protein>
    <recommendedName>
        <fullName evidence="3">Protein ImuA</fullName>
    </recommendedName>
</protein>
<dbReference type="STRING" id="1449351.RISW2_19870"/>
<dbReference type="eggNOG" id="COG4544">
    <property type="taxonomic scope" value="Bacteria"/>
</dbReference>
<evidence type="ECO:0008006" key="3">
    <source>
        <dbReference type="Google" id="ProtNLM"/>
    </source>
</evidence>
<name>X7FCT7_9RHOB</name>
<gene>
    <name evidence="1" type="ORF">RISW2_19870</name>
</gene>